<accession>A0ACC6JH52</accession>
<name>A0ACC6JH52_9PSED</name>
<evidence type="ECO:0000313" key="2">
    <source>
        <dbReference type="Proteomes" id="UP001259420"/>
    </source>
</evidence>
<dbReference type="Proteomes" id="UP001259420">
    <property type="component" value="Unassembled WGS sequence"/>
</dbReference>
<dbReference type="EMBL" id="JAVDSD010000001">
    <property type="protein sequence ID" value="MDR6605612.1"/>
    <property type="molecule type" value="Genomic_DNA"/>
</dbReference>
<organism evidence="1 2">
    <name type="scientific">Pseudomonas synxantha</name>
    <dbReference type="NCBI Taxonomy" id="47883"/>
    <lineage>
        <taxon>Bacteria</taxon>
        <taxon>Pseudomonadati</taxon>
        <taxon>Pseudomonadota</taxon>
        <taxon>Gammaproteobacteria</taxon>
        <taxon>Pseudomonadales</taxon>
        <taxon>Pseudomonadaceae</taxon>
        <taxon>Pseudomonas</taxon>
    </lineage>
</organism>
<protein>
    <submittedName>
        <fullName evidence="1">Chain length determinant protein (Polysaccharide antigen chain regulator)</fullName>
    </submittedName>
</protein>
<reference evidence="1" key="1">
    <citation type="submission" date="2023-07" db="EMBL/GenBank/DDBJ databases">
        <title>Sorghum-associated microbial communities from plants grown in Nebraska, USA.</title>
        <authorList>
            <person name="Schachtman D."/>
        </authorList>
    </citation>
    <scope>NUCLEOTIDE SEQUENCE</scope>
    <source>
        <strain evidence="1">BE46</strain>
    </source>
</reference>
<comment type="caution">
    <text evidence="1">The sequence shown here is derived from an EMBL/GenBank/DDBJ whole genome shotgun (WGS) entry which is preliminary data.</text>
</comment>
<keyword evidence="2" id="KW-1185">Reference proteome</keyword>
<proteinExistence type="predicted"/>
<evidence type="ECO:0000313" key="1">
    <source>
        <dbReference type="EMBL" id="MDR6605612.1"/>
    </source>
</evidence>
<sequence length="362" mass="40596">MHMQETSSLPAEANEIDLKVLAYALWRQRFIIIAITAVVTILAASFTFFSKPIYEAKVFVIPPTQNDIANYNYGRTVENELSPYTIKEVYGVFTRNLMAESLRREFFNNYYLPSLPESERSGSQDKLYAEFSKLLMVSLVNKESSDRYVVVAQDESAAKGVELVGKYIERASELAKKEIKKDIGSEADVLARNIRQQIASLRDVGLKDREDSIIKLREALLVAEAIGLDRPPIISGNSAVEIAGNLDGQLIYMRGTKALKAEIENLESRNSDDPFIKKLRMLQAKYDFYSSLESSILNVEVYRTDGVVELPDSPVKSQKSLYVLIGLIAGLILGVLVALIRNYLSSDGVRLFDSRSVAKNRQ</sequence>
<gene>
    <name evidence="1" type="ORF">J2X87_000663</name>
</gene>